<keyword evidence="7" id="KW-0645">Protease</keyword>
<comment type="catalytic activity">
    <reaction evidence="1">
        <text>Release of an N-terminal amino acid, Xaa-|-Yaa- from a peptide, amide or arylamide. Xaa is preferably Ala, but may be most amino acids including Pro (slow action). When a terminal hydrophobic residue is followed by a prolyl residue, the two may be released as an intact Xaa-Pro dipeptide.</text>
        <dbReference type="EC" id="3.4.11.2"/>
    </reaction>
</comment>
<dbReference type="GO" id="GO:0016285">
    <property type="term" value="F:alanyl aminopeptidase activity"/>
    <property type="evidence" value="ECO:0007669"/>
    <property type="project" value="UniProtKB-EC"/>
</dbReference>
<protein>
    <recommendedName>
        <fullName evidence="5 12">Aminopeptidase N</fullName>
        <ecNumber evidence="4 12">3.4.11.2</ecNumber>
    </recommendedName>
</protein>
<dbReference type="PRINTS" id="PR00756">
    <property type="entry name" value="ALADIPTASE"/>
</dbReference>
<evidence type="ECO:0000259" key="15">
    <source>
        <dbReference type="Pfam" id="PF17432"/>
    </source>
</evidence>
<evidence type="ECO:0000313" key="18">
    <source>
        <dbReference type="Proteomes" id="UP000253628"/>
    </source>
</evidence>
<dbReference type="PANTHER" id="PTHR46322">
    <property type="entry name" value="PUROMYCIN-SENSITIVE AMINOPEPTIDASE"/>
    <property type="match status" value="1"/>
</dbReference>
<feature type="domain" description="Aminopeptidase N-like N-terminal" evidence="16">
    <location>
        <begin position="32"/>
        <end position="189"/>
    </location>
</feature>
<keyword evidence="8" id="KW-0479">Metal-binding</keyword>
<feature type="domain" description="Peptidase M1 alanyl aminopeptidase Ig-like fold" evidence="14">
    <location>
        <begin position="463"/>
        <end position="570"/>
    </location>
</feature>
<dbReference type="RefSeq" id="WP_113935194.1">
    <property type="nucleotide sequence ID" value="NZ_JACCEU010000018.1"/>
</dbReference>
<keyword evidence="6 17" id="KW-0031">Aminopeptidase</keyword>
<name>A0A366H0S3_9BURK</name>
<comment type="similarity">
    <text evidence="3">Belongs to the peptidase M1 family.</text>
</comment>
<dbReference type="OrthoDB" id="100605at2"/>
<evidence type="ECO:0000259" key="14">
    <source>
        <dbReference type="Pfam" id="PF11940"/>
    </source>
</evidence>
<comment type="caution">
    <text evidence="17">The sequence shown here is derived from an EMBL/GenBank/DDBJ whole genome shotgun (WGS) entry which is preliminary data.</text>
</comment>
<accession>A0A366H0S3</accession>
<evidence type="ECO:0000256" key="9">
    <source>
        <dbReference type="ARBA" id="ARBA00022801"/>
    </source>
</evidence>
<dbReference type="InterPro" id="IPR027268">
    <property type="entry name" value="Peptidase_M4/M1_CTD_sf"/>
</dbReference>
<dbReference type="InterPro" id="IPR042097">
    <property type="entry name" value="Aminopeptidase_N-like_N_sf"/>
</dbReference>
<dbReference type="Pfam" id="PF01433">
    <property type="entry name" value="Peptidase_M1"/>
    <property type="match status" value="1"/>
</dbReference>
<dbReference type="InterPro" id="IPR038438">
    <property type="entry name" value="PepN_Ig-like_sf"/>
</dbReference>
<dbReference type="Pfam" id="PF17900">
    <property type="entry name" value="Peptidase_M1_N"/>
    <property type="match status" value="1"/>
</dbReference>
<dbReference type="CDD" id="cd09600">
    <property type="entry name" value="M1_APN"/>
    <property type="match status" value="1"/>
</dbReference>
<evidence type="ECO:0000256" key="11">
    <source>
        <dbReference type="ARBA" id="ARBA00023049"/>
    </source>
</evidence>
<feature type="domain" description="Peptidase M1 alanyl aminopeptidase C-terminal" evidence="15">
    <location>
        <begin position="575"/>
        <end position="897"/>
    </location>
</feature>
<evidence type="ECO:0000256" key="4">
    <source>
        <dbReference type="ARBA" id="ARBA00012564"/>
    </source>
</evidence>
<dbReference type="InterPro" id="IPR037144">
    <property type="entry name" value="Peptidase_M1_pepN_C_sf"/>
</dbReference>
<keyword evidence="9" id="KW-0378">Hydrolase</keyword>
<proteinExistence type="inferred from homology"/>
<dbReference type="GO" id="GO:0008270">
    <property type="term" value="F:zinc ion binding"/>
    <property type="evidence" value="ECO:0007669"/>
    <property type="project" value="InterPro"/>
</dbReference>
<keyword evidence="10" id="KW-0862">Zinc</keyword>
<dbReference type="Pfam" id="PF17432">
    <property type="entry name" value="DUF3458_C"/>
    <property type="match status" value="1"/>
</dbReference>
<dbReference type="Gene3D" id="1.10.390.10">
    <property type="entry name" value="Neutral Protease Domain 2"/>
    <property type="match status" value="1"/>
</dbReference>
<dbReference type="Gene3D" id="2.60.40.1840">
    <property type="match status" value="1"/>
</dbReference>
<dbReference type="SUPFAM" id="SSF55486">
    <property type="entry name" value="Metalloproteases ('zincins'), catalytic domain"/>
    <property type="match status" value="1"/>
</dbReference>
<evidence type="ECO:0000313" key="17">
    <source>
        <dbReference type="EMBL" id="RBP35097.1"/>
    </source>
</evidence>
<dbReference type="GO" id="GO:0006508">
    <property type="term" value="P:proteolysis"/>
    <property type="evidence" value="ECO:0007669"/>
    <property type="project" value="UniProtKB-UniRule"/>
</dbReference>
<gene>
    <name evidence="17" type="ORF">DFR37_12024</name>
</gene>
<dbReference type="SUPFAM" id="SSF63737">
    <property type="entry name" value="Leukotriene A4 hydrolase N-terminal domain"/>
    <property type="match status" value="1"/>
</dbReference>
<dbReference type="Proteomes" id="UP000253628">
    <property type="component" value="Unassembled WGS sequence"/>
</dbReference>
<evidence type="ECO:0000256" key="1">
    <source>
        <dbReference type="ARBA" id="ARBA00000098"/>
    </source>
</evidence>
<dbReference type="AlphaFoldDB" id="A0A366H0S3"/>
<keyword evidence="11" id="KW-0482">Metalloprotease</keyword>
<evidence type="ECO:0000259" key="13">
    <source>
        <dbReference type="Pfam" id="PF01433"/>
    </source>
</evidence>
<dbReference type="InterPro" id="IPR012779">
    <property type="entry name" value="Peptidase_M1_pepN"/>
</dbReference>
<evidence type="ECO:0000256" key="8">
    <source>
        <dbReference type="ARBA" id="ARBA00022723"/>
    </source>
</evidence>
<evidence type="ECO:0000256" key="2">
    <source>
        <dbReference type="ARBA" id="ARBA00001947"/>
    </source>
</evidence>
<dbReference type="Pfam" id="PF11940">
    <property type="entry name" value="DUF3458"/>
    <property type="match status" value="1"/>
</dbReference>
<evidence type="ECO:0000256" key="5">
    <source>
        <dbReference type="ARBA" id="ARBA00015611"/>
    </source>
</evidence>
<dbReference type="InterPro" id="IPR014782">
    <property type="entry name" value="Peptidase_M1_dom"/>
</dbReference>
<keyword evidence="18" id="KW-1185">Reference proteome</keyword>
<evidence type="ECO:0000256" key="6">
    <source>
        <dbReference type="ARBA" id="ARBA00022438"/>
    </source>
</evidence>
<dbReference type="Gene3D" id="2.60.40.1730">
    <property type="entry name" value="tricorn interacting facor f3 domain"/>
    <property type="match status" value="1"/>
</dbReference>
<dbReference type="NCBIfam" id="TIGR02414">
    <property type="entry name" value="pepN_proteo"/>
    <property type="match status" value="1"/>
</dbReference>
<dbReference type="InterPro" id="IPR035414">
    <property type="entry name" value="Peptidase_M1_pepN_Ig-like"/>
</dbReference>
<feature type="domain" description="Peptidase M1 membrane alanine aminopeptidase" evidence="13">
    <location>
        <begin position="228"/>
        <end position="443"/>
    </location>
</feature>
<evidence type="ECO:0000259" key="16">
    <source>
        <dbReference type="Pfam" id="PF17900"/>
    </source>
</evidence>
<dbReference type="Gene3D" id="3.30.2010.30">
    <property type="match status" value="1"/>
</dbReference>
<evidence type="ECO:0000256" key="3">
    <source>
        <dbReference type="ARBA" id="ARBA00010136"/>
    </source>
</evidence>
<dbReference type="FunFam" id="3.30.2010.30:FF:000002">
    <property type="entry name" value="Putative aminopeptidase N"/>
    <property type="match status" value="1"/>
</dbReference>
<evidence type="ECO:0000256" key="10">
    <source>
        <dbReference type="ARBA" id="ARBA00022833"/>
    </source>
</evidence>
<dbReference type="EMBL" id="QNRQ01000020">
    <property type="protein sequence ID" value="RBP35097.1"/>
    <property type="molecule type" value="Genomic_DNA"/>
</dbReference>
<dbReference type="GO" id="GO:0008237">
    <property type="term" value="F:metallopeptidase activity"/>
    <property type="evidence" value="ECO:0007669"/>
    <property type="project" value="UniProtKB-UniRule"/>
</dbReference>
<dbReference type="InterPro" id="IPR001930">
    <property type="entry name" value="Peptidase_M1"/>
</dbReference>
<sequence length="898" mass="100739">MRTDTAPTISRHDYQPYPYRLPQVELVFDLDDVQSRVTSKLSFERVGAEGSPLVLNGEDLALESVVLNGRKLDAGDYQLNEETLTVFPTEAAITLEVVSLCKPAQNSTLMGLYVSGNNLFTQCEAEGFRRITWFPDRPDVMSRYRVTLRGDKARYPLLLSNGNLLESQDLPDGRHQAIWEDPHPKPSYLFALVAGDFSCREQAIQTASGRDALLQVYSDRGSEDKTEWALDSLARAVKWDETRFGLELDLDRFMVVAARDFNMGAMENKGLNVFNSSYVLADPDTATDASYHAIEGVIGHEYFHNWTGNRVTCRDWFQLSLKEGLTVFRDQEFSADMMAHGLTQGEAASARAVKRIDDVTALRTAQFPEDAGPMAHPIRPESYQEIGNFYTATVYEKGAEVIRMQHTLLGESGFRAGMDEYFRRHDGSAVTCDDFVNAMESVYIKQNPGKDLKVFRQWYSQAGTPRVKVELDYNAAAKSCRITLSQHCEPVGIEKLREPQSEKPPLLIPFALGLLDEHGNGISLKHEGKQLDTVVLELDTRRQTWEFGNIPSQPIPSLLRNFSAPVIVDYAYSTAQLALLAQHDSDPFARWEAGQELATRQLLKLVAAIQAKAPLDVDPEFIESWRAVLQDQQLTPAYRSRALTLPGEKILLEKTLPMDPAAVAGARRHLRETLGRELAPLWLEALHSADSGTSAPYSPNGLQAGLRSLKNLALAYLAAGNHPQATDLASRQYYEARNMTDRMGGLAALVNQQDASAGAQALQHFYEQWQHNPLVIDRWFTVQATAPSTRVSTVRTLMQHPAFTLRNPNRARSLIFQFCMNNLQGAHTSEGYEFWADQVIALNDMNPEIAARLARAFDNWSRYIPANREAIRQSYERIQQHPTLSRNVAEIVTKALKI</sequence>
<evidence type="ECO:0000256" key="7">
    <source>
        <dbReference type="ARBA" id="ARBA00022670"/>
    </source>
</evidence>
<dbReference type="FunFam" id="2.60.40.1840:FF:000001">
    <property type="entry name" value="Aminopeptidase N"/>
    <property type="match status" value="1"/>
</dbReference>
<reference evidence="17 18" key="1">
    <citation type="submission" date="2018-06" db="EMBL/GenBank/DDBJ databases">
        <title>Genomic Encyclopedia of Type Strains, Phase IV (KMG-IV): sequencing the most valuable type-strain genomes for metagenomic binning, comparative biology and taxonomic classification.</title>
        <authorList>
            <person name="Goeker M."/>
        </authorList>
    </citation>
    <scope>NUCLEOTIDE SEQUENCE [LARGE SCALE GENOMIC DNA]</scope>
    <source>
        <strain evidence="17 18">DSM 25520</strain>
    </source>
</reference>
<dbReference type="PANTHER" id="PTHR46322:SF1">
    <property type="entry name" value="PUROMYCIN-SENSITIVE AMINOPEPTIDASE"/>
    <property type="match status" value="1"/>
</dbReference>
<dbReference type="InterPro" id="IPR045357">
    <property type="entry name" value="Aminopeptidase_N-like_N"/>
</dbReference>
<dbReference type="Gene3D" id="1.25.50.10">
    <property type="entry name" value="Peptidase M1, alanyl aminopeptidase, C-terminal domain"/>
    <property type="match status" value="1"/>
</dbReference>
<organism evidence="17 18">
    <name type="scientific">Eoetvoesiella caeni</name>
    <dbReference type="NCBI Taxonomy" id="645616"/>
    <lineage>
        <taxon>Bacteria</taxon>
        <taxon>Pseudomonadati</taxon>
        <taxon>Pseudomonadota</taxon>
        <taxon>Betaproteobacteria</taxon>
        <taxon>Burkholderiales</taxon>
        <taxon>Alcaligenaceae</taxon>
        <taxon>Eoetvoesiella</taxon>
    </lineage>
</organism>
<comment type="cofactor">
    <cofactor evidence="2">
        <name>Zn(2+)</name>
        <dbReference type="ChEBI" id="CHEBI:29105"/>
    </cofactor>
</comment>
<dbReference type="EC" id="3.4.11.2" evidence="4 12"/>
<evidence type="ECO:0000256" key="12">
    <source>
        <dbReference type="NCBIfam" id="TIGR02414"/>
    </source>
</evidence>
<dbReference type="InterPro" id="IPR024601">
    <property type="entry name" value="Peptidase_M1_pepN_C"/>
</dbReference>